<feature type="region of interest" description="Disordered" evidence="1">
    <location>
        <begin position="76"/>
        <end position="126"/>
    </location>
</feature>
<feature type="compositionally biased region" description="Polar residues" evidence="1">
    <location>
        <begin position="88"/>
        <end position="111"/>
    </location>
</feature>
<feature type="compositionally biased region" description="Acidic residues" evidence="1">
    <location>
        <begin position="1"/>
        <end position="14"/>
    </location>
</feature>
<feature type="region of interest" description="Disordered" evidence="1">
    <location>
        <begin position="1"/>
        <end position="24"/>
    </location>
</feature>
<name>Q22BN8_TETTS</name>
<evidence type="ECO:0000313" key="3">
    <source>
        <dbReference type="Proteomes" id="UP000009168"/>
    </source>
</evidence>
<dbReference type="KEGG" id="tet:TTHERM_01093570"/>
<feature type="compositionally biased region" description="Basic and acidic residues" evidence="1">
    <location>
        <begin position="274"/>
        <end position="290"/>
    </location>
</feature>
<evidence type="ECO:0000256" key="1">
    <source>
        <dbReference type="SAM" id="MobiDB-lite"/>
    </source>
</evidence>
<accession>Q22BN8</accession>
<reference evidence="3" key="1">
    <citation type="journal article" date="2006" name="PLoS Biol.">
        <title>Macronuclear genome sequence of the ciliate Tetrahymena thermophila, a model eukaryote.</title>
        <authorList>
            <person name="Eisen J.A."/>
            <person name="Coyne R.S."/>
            <person name="Wu M."/>
            <person name="Wu D."/>
            <person name="Thiagarajan M."/>
            <person name="Wortman J.R."/>
            <person name="Badger J.H."/>
            <person name="Ren Q."/>
            <person name="Amedeo P."/>
            <person name="Jones K.M."/>
            <person name="Tallon L.J."/>
            <person name="Delcher A.L."/>
            <person name="Salzberg S.L."/>
            <person name="Silva J.C."/>
            <person name="Haas B.J."/>
            <person name="Majoros W.H."/>
            <person name="Farzad M."/>
            <person name="Carlton J.M."/>
            <person name="Smith R.K. Jr."/>
            <person name="Garg J."/>
            <person name="Pearlman R.E."/>
            <person name="Karrer K.M."/>
            <person name="Sun L."/>
            <person name="Manning G."/>
            <person name="Elde N.C."/>
            <person name="Turkewitz A.P."/>
            <person name="Asai D.J."/>
            <person name="Wilkes D.E."/>
            <person name="Wang Y."/>
            <person name="Cai H."/>
            <person name="Collins K."/>
            <person name="Stewart B.A."/>
            <person name="Lee S.R."/>
            <person name="Wilamowska K."/>
            <person name="Weinberg Z."/>
            <person name="Ruzzo W.L."/>
            <person name="Wloga D."/>
            <person name="Gaertig J."/>
            <person name="Frankel J."/>
            <person name="Tsao C.-C."/>
            <person name="Gorovsky M.A."/>
            <person name="Keeling P.J."/>
            <person name="Waller R.F."/>
            <person name="Patron N.J."/>
            <person name="Cherry J.M."/>
            <person name="Stover N.A."/>
            <person name="Krieger C.J."/>
            <person name="del Toro C."/>
            <person name="Ryder H.F."/>
            <person name="Williamson S.C."/>
            <person name="Barbeau R.A."/>
            <person name="Hamilton E.P."/>
            <person name="Orias E."/>
        </authorList>
    </citation>
    <scope>NUCLEOTIDE SEQUENCE [LARGE SCALE GENOMIC DNA]</scope>
    <source>
        <strain evidence="3">SB210</strain>
    </source>
</reference>
<feature type="compositionally biased region" description="Low complexity" evidence="1">
    <location>
        <begin position="390"/>
        <end position="405"/>
    </location>
</feature>
<feature type="compositionally biased region" description="Low complexity" evidence="1">
    <location>
        <begin position="112"/>
        <end position="126"/>
    </location>
</feature>
<feature type="compositionally biased region" description="Polar residues" evidence="1">
    <location>
        <begin position="293"/>
        <end position="304"/>
    </location>
</feature>
<dbReference type="InParanoid" id="Q22BN8"/>
<protein>
    <submittedName>
        <fullName evidence="2">Uncharacterized protein</fullName>
    </submittedName>
</protein>
<dbReference type="GeneID" id="7825182"/>
<feature type="region of interest" description="Disordered" evidence="1">
    <location>
        <begin position="390"/>
        <end position="415"/>
    </location>
</feature>
<feature type="region of interest" description="Disordered" evidence="1">
    <location>
        <begin position="272"/>
        <end position="316"/>
    </location>
</feature>
<sequence>MKDYLLSDDEEDDNPQINAQQNTRQDKFYFHTQPIREIQQSAQFNSEFVVEPEQQTYAIASQNNIISSYYLKEQSTQQENGDGIDTKNALSNRQSNNPQSTDPQSLSQFDFNMNSNSNSNNNNNNIAQLNENQNIQQANKNRDQGLIQTEKDSLSVKTSSSNKSKLLQQGVIQQQVNQNQQPIQQFQNIKGKRESFLLPSSQFEFQSNIKNGGISQHLLNNQNDNVVNNSYLSNCLKEEEILNQNGENIATNNGFFSRKVSDNLLDDLDQIDQSSKRDQDENENQKKMDTFDQESQVSKASSNIHSRKSSENTSQNIEDLSKSLDYLSQIKITAIQENKQKKFSQDSQNNVRSREFSFKQDLVDQKKDGAKTIKEIEELINKELGSLSQQLGQLQNQSDNNQSEQEIQHPPRSSILSQIARRSRVRGSNIQSEYSVYEVQSSRVEENINNSQYIESENYSSFDSDDQMNGENNNNLKRGAMEKYTANGNLYMNEDIILDENESDEQDMTDSFDNKYIYTRNRSNVYFENKILRSRNSHLDKIHKFQNKNGQLGRKISQIQDDLFQNEQNQNSQSNSNIGESQSNIFNKEEQESHRDYQSELEMQVKISQEEIDQIKQEVIQDIEKLRVNLDKTLIGNGLGKNFKKYSFPLVFKNKDNNLKKRLQEKYKLIQNFQYLLNLDSNIFATDQQLYDQSSKFIYTNNLEYLKMMNKLPENTEELVKKKKKSIEEIQLKYQTRKPSYLQQLEQLKKSNEKKENIFQNDSESNNNNDVFSLKKYLKQNGESLKKNSQQPLYNNLRQRKSVEQIAYNSIEDEIEEDDKHFYDQKDQRGFSLQMYAINKHNYYLQFKEQATDSILQSMFQTMETFSQMLKEEDQMLNKKINRNENNIINNNENENKLRQYSLLQDINSTLNIQSNISSPKKIENSVNQTQVFSRMF</sequence>
<dbReference type="HOGENOM" id="CLU_319463_0_0_1"/>
<dbReference type="Proteomes" id="UP000009168">
    <property type="component" value="Unassembled WGS sequence"/>
</dbReference>
<keyword evidence="3" id="KW-1185">Reference proteome</keyword>
<evidence type="ECO:0000313" key="2">
    <source>
        <dbReference type="EMBL" id="EAR82691.2"/>
    </source>
</evidence>
<dbReference type="AlphaFoldDB" id="Q22BN8"/>
<proteinExistence type="predicted"/>
<organism evidence="2 3">
    <name type="scientific">Tetrahymena thermophila (strain SB210)</name>
    <dbReference type="NCBI Taxonomy" id="312017"/>
    <lineage>
        <taxon>Eukaryota</taxon>
        <taxon>Sar</taxon>
        <taxon>Alveolata</taxon>
        <taxon>Ciliophora</taxon>
        <taxon>Intramacronucleata</taxon>
        <taxon>Oligohymenophorea</taxon>
        <taxon>Hymenostomatida</taxon>
        <taxon>Tetrahymenina</taxon>
        <taxon>Tetrahymenidae</taxon>
        <taxon>Tetrahymena</taxon>
    </lineage>
</organism>
<gene>
    <name evidence="2" type="ORF">TTHERM_01093570</name>
</gene>
<dbReference type="EMBL" id="GG662340">
    <property type="protein sequence ID" value="EAR82691.2"/>
    <property type="molecule type" value="Genomic_DNA"/>
</dbReference>
<dbReference type="RefSeq" id="XP_001030354.2">
    <property type="nucleotide sequence ID" value="XM_001030354.2"/>
</dbReference>